<dbReference type="Gene3D" id="1.10.260.40">
    <property type="entry name" value="lambda repressor-like DNA-binding domains"/>
    <property type="match status" value="1"/>
</dbReference>
<dbReference type="SMART" id="SM00530">
    <property type="entry name" value="HTH_XRE"/>
    <property type="match status" value="1"/>
</dbReference>
<dbReference type="Pfam" id="PF19054">
    <property type="entry name" value="DUF5753"/>
    <property type="match status" value="1"/>
</dbReference>
<dbReference type="InterPro" id="IPR010982">
    <property type="entry name" value="Lambda_DNA-bd_dom_sf"/>
</dbReference>
<dbReference type="SUPFAM" id="SSF47413">
    <property type="entry name" value="lambda repressor-like DNA-binding domains"/>
    <property type="match status" value="1"/>
</dbReference>
<reference evidence="2 3" key="1">
    <citation type="submission" date="2019-12" db="EMBL/GenBank/DDBJ databases">
        <title>Nocardia sp. nov. ET3-3 isolated from soil.</title>
        <authorList>
            <person name="Kanchanasin P."/>
            <person name="Tanasupawat S."/>
            <person name="Yuki M."/>
            <person name="Kudo T."/>
        </authorList>
    </citation>
    <scope>NUCLEOTIDE SEQUENCE [LARGE SCALE GENOMIC DNA]</scope>
    <source>
        <strain evidence="2 3">ET3-3</strain>
    </source>
</reference>
<sequence>MSDLGVGSTVPLRQLGRLMLEWRNRSGLSQARAAELLEMGATSLARIEKAEITRVRTSTVKEACGVYGVPADVTEGMVRLAQQAKVKSWWHSYSDLLPKNLDVYVGLEAAAAECVTYQPELIPGLLQTENYDRALLSERWPNDPAEERDRRTQIKQHRQAAITRKHRPLELDVVIGQAVLHRPVGGAKVMASQLRHLADSSTRENVSIRVLPFEAGFPGGISMLPFVILDFGTPPRGEPTEPPVVYLEGDVGSMYLESEDDVRFYTDAHNTLREAALEDSASRDLLRRIAREYSS</sequence>
<dbReference type="PROSITE" id="PS50943">
    <property type="entry name" value="HTH_CROC1"/>
    <property type="match status" value="1"/>
</dbReference>
<dbReference type="GO" id="GO:0003677">
    <property type="term" value="F:DNA binding"/>
    <property type="evidence" value="ECO:0007669"/>
    <property type="project" value="InterPro"/>
</dbReference>
<evidence type="ECO:0000313" key="3">
    <source>
        <dbReference type="Proteomes" id="UP000466794"/>
    </source>
</evidence>
<evidence type="ECO:0000313" key="2">
    <source>
        <dbReference type="EMBL" id="MVU78847.1"/>
    </source>
</evidence>
<dbReference type="RefSeq" id="WP_157388468.1">
    <property type="nucleotide sequence ID" value="NZ_WRPP01000003.1"/>
</dbReference>
<dbReference type="EMBL" id="WRPP01000003">
    <property type="protein sequence ID" value="MVU78847.1"/>
    <property type="molecule type" value="Genomic_DNA"/>
</dbReference>
<dbReference type="Proteomes" id="UP000466794">
    <property type="component" value="Unassembled WGS sequence"/>
</dbReference>
<name>A0A7K1UX92_9NOCA</name>
<keyword evidence="3" id="KW-1185">Reference proteome</keyword>
<dbReference type="Pfam" id="PF13560">
    <property type="entry name" value="HTH_31"/>
    <property type="match status" value="1"/>
</dbReference>
<dbReference type="InterPro" id="IPR043917">
    <property type="entry name" value="DUF5753"/>
</dbReference>
<organism evidence="2 3">
    <name type="scientific">Nocardia terrae</name>
    <dbReference type="NCBI Taxonomy" id="2675851"/>
    <lineage>
        <taxon>Bacteria</taxon>
        <taxon>Bacillati</taxon>
        <taxon>Actinomycetota</taxon>
        <taxon>Actinomycetes</taxon>
        <taxon>Mycobacteriales</taxon>
        <taxon>Nocardiaceae</taxon>
        <taxon>Nocardia</taxon>
    </lineage>
</organism>
<dbReference type="InterPro" id="IPR001387">
    <property type="entry name" value="Cro/C1-type_HTH"/>
</dbReference>
<dbReference type="AlphaFoldDB" id="A0A7K1UX92"/>
<accession>A0A7K1UX92</accession>
<comment type="caution">
    <text evidence="2">The sequence shown here is derived from an EMBL/GenBank/DDBJ whole genome shotgun (WGS) entry which is preliminary data.</text>
</comment>
<feature type="domain" description="HTH cro/C1-type" evidence="1">
    <location>
        <begin position="19"/>
        <end position="73"/>
    </location>
</feature>
<dbReference type="CDD" id="cd00093">
    <property type="entry name" value="HTH_XRE"/>
    <property type="match status" value="1"/>
</dbReference>
<evidence type="ECO:0000259" key="1">
    <source>
        <dbReference type="PROSITE" id="PS50943"/>
    </source>
</evidence>
<proteinExistence type="predicted"/>
<protein>
    <submittedName>
        <fullName evidence="2">Helix-turn-helix domain-containing protein</fullName>
    </submittedName>
</protein>
<gene>
    <name evidence="2" type="ORF">GPX89_16535</name>
</gene>